<proteinExistence type="predicted"/>
<name>F7B8N2_CIOIN</name>
<keyword evidence="5" id="KW-1185">Reference proteome</keyword>
<dbReference type="GeneTree" id="ENSGT00390000003526"/>
<dbReference type="Pfam" id="PF24786">
    <property type="entry name" value="RXYLT1_N"/>
    <property type="match status" value="1"/>
</dbReference>
<evidence type="ECO:0000313" key="5">
    <source>
        <dbReference type="Proteomes" id="UP000008144"/>
    </source>
</evidence>
<protein>
    <recommendedName>
        <fullName evidence="6">Transmembrane protein 5</fullName>
    </recommendedName>
</protein>
<evidence type="ECO:0008006" key="6">
    <source>
        <dbReference type="Google" id="ProtNLM"/>
    </source>
</evidence>
<keyword evidence="1" id="KW-1133">Transmembrane helix</keyword>
<evidence type="ECO:0000259" key="2">
    <source>
        <dbReference type="Pfam" id="PF24785"/>
    </source>
</evidence>
<dbReference type="InterPro" id="IPR055286">
    <property type="entry name" value="RXYLT1-like"/>
</dbReference>
<keyword evidence="1" id="KW-0472">Membrane</keyword>
<dbReference type="STRING" id="7719.ENSCINP00000015230"/>
<feature type="domain" description="RXYLT1 N-terminal" evidence="3">
    <location>
        <begin position="64"/>
        <end position="201"/>
    </location>
</feature>
<dbReference type="Ensembl" id="ENSCINT00000015230.3">
    <property type="protein sequence ID" value="ENSCINP00000015230.3"/>
    <property type="gene ID" value="ENSCING00000007415.3"/>
</dbReference>
<dbReference type="InterPro" id="IPR057539">
    <property type="entry name" value="RXYLT1_N"/>
</dbReference>
<accession>F7B8N2</accession>
<dbReference type="HOGENOM" id="CLU_040812_0_0_1"/>
<dbReference type="EMBL" id="EAAA01002712">
    <property type="status" value="NOT_ANNOTATED_CDS"/>
    <property type="molecule type" value="Genomic_DNA"/>
</dbReference>
<evidence type="ECO:0000256" key="1">
    <source>
        <dbReference type="SAM" id="Phobius"/>
    </source>
</evidence>
<keyword evidence="1" id="KW-0812">Transmembrane</keyword>
<sequence length="356" mass="40588">MRIKRTAAVFCMCIGYGLVSLFSAYTMIQKHETKRKSDLHSADLPNFQQKENSQADNITIPKLEIIDTSGIGMYLWKHILMADLPDYPNEGWYQSRLTTSKFNLRYNLGNGLTPSQLLEEPSGNVMLALNGRDKSVSSHAELWLDYILKMPHLKNLGLLLLGDESCHNTMLKKYLKHEVLRVVFLVYDSPLVDNIRIFQWPLGVASYRNFPSVKSETLDIEKERSYICNFIGTVYANSSRETLKSETGFMKNGSKCIFKYRESWLTEESAKSSVTYQHALLNSDLTLSPVGKNSECYRTYEALEYGSIPVIENQVQPNSCEGTKLAPYSLLKQHSAPVLYVQNWKQLKSVIDTFST</sequence>
<evidence type="ECO:0000313" key="4">
    <source>
        <dbReference type="Ensembl" id="ENSCINP00000015230.3"/>
    </source>
</evidence>
<dbReference type="GO" id="GO:0120053">
    <property type="term" value="F:ribitol beta-1,4-xylosyltransferase activity"/>
    <property type="evidence" value="ECO:0000318"/>
    <property type="project" value="GO_Central"/>
</dbReference>
<dbReference type="AlphaFoldDB" id="F7B8N2"/>
<dbReference type="Pfam" id="PF24785">
    <property type="entry name" value="RXYLT1_C"/>
    <property type="match status" value="1"/>
</dbReference>
<dbReference type="PANTHER" id="PTHR15576:SF1">
    <property type="entry name" value="RIBITOL-5-PHOSPHATE XYLOSYLTRANSFERASE 1"/>
    <property type="match status" value="1"/>
</dbReference>
<dbReference type="OMA" id="RIFQWPL"/>
<dbReference type="PANTHER" id="PTHR15576">
    <property type="entry name" value="RIBITOL-5-PHOSPHATE XYLOSYLTRANSFERASE 1"/>
    <property type="match status" value="1"/>
</dbReference>
<dbReference type="GO" id="GO:0035269">
    <property type="term" value="P:protein O-linked glycosylation via mannose"/>
    <property type="evidence" value="ECO:0000318"/>
    <property type="project" value="GO_Central"/>
</dbReference>
<feature type="transmembrane region" description="Helical" evidence="1">
    <location>
        <begin position="7"/>
        <end position="28"/>
    </location>
</feature>
<dbReference type="GO" id="GO:0005794">
    <property type="term" value="C:Golgi apparatus"/>
    <property type="evidence" value="ECO:0000318"/>
    <property type="project" value="GO_Central"/>
</dbReference>
<dbReference type="InterPro" id="IPR057538">
    <property type="entry name" value="RXYLT1_C"/>
</dbReference>
<reference evidence="4" key="4">
    <citation type="submission" date="2025-09" db="UniProtKB">
        <authorList>
            <consortium name="Ensembl"/>
        </authorList>
    </citation>
    <scope>IDENTIFICATION</scope>
</reference>
<reference evidence="4" key="3">
    <citation type="submission" date="2025-08" db="UniProtKB">
        <authorList>
            <consortium name="Ensembl"/>
        </authorList>
    </citation>
    <scope>IDENTIFICATION</scope>
</reference>
<feature type="domain" description="RXYLT1 C-terminal" evidence="2">
    <location>
        <begin position="207"/>
        <end position="352"/>
    </location>
</feature>
<evidence type="ECO:0000259" key="3">
    <source>
        <dbReference type="Pfam" id="PF24786"/>
    </source>
</evidence>
<reference evidence="4" key="2">
    <citation type="journal article" date="2008" name="Genome Biol.">
        <title>Improved genome assembly and evidence-based global gene model set for the chordate Ciona intestinalis: new insight into intron and operon populations.</title>
        <authorList>
            <person name="Satou Y."/>
            <person name="Mineta K."/>
            <person name="Ogasawara M."/>
            <person name="Sasakura Y."/>
            <person name="Shoguchi E."/>
            <person name="Ueno K."/>
            <person name="Yamada L."/>
            <person name="Matsumoto J."/>
            <person name="Wasserscheid J."/>
            <person name="Dewar K."/>
            <person name="Wiley G.B."/>
            <person name="Macmil S.L."/>
            <person name="Roe B.A."/>
            <person name="Zeller R.W."/>
            <person name="Hastings K.E."/>
            <person name="Lemaire P."/>
            <person name="Lindquist E."/>
            <person name="Endo T."/>
            <person name="Hotta K."/>
            <person name="Inaba K."/>
        </authorList>
    </citation>
    <scope>NUCLEOTIDE SEQUENCE [LARGE SCALE GENOMIC DNA]</scope>
    <source>
        <strain evidence="4">wild type</strain>
    </source>
</reference>
<organism evidence="4 5">
    <name type="scientific">Ciona intestinalis</name>
    <name type="common">Transparent sea squirt</name>
    <name type="synonym">Ascidia intestinalis</name>
    <dbReference type="NCBI Taxonomy" id="7719"/>
    <lineage>
        <taxon>Eukaryota</taxon>
        <taxon>Metazoa</taxon>
        <taxon>Chordata</taxon>
        <taxon>Tunicata</taxon>
        <taxon>Ascidiacea</taxon>
        <taxon>Phlebobranchia</taxon>
        <taxon>Cionidae</taxon>
        <taxon>Ciona</taxon>
    </lineage>
</organism>
<dbReference type="Proteomes" id="UP000008144">
    <property type="component" value="Chromosome 8"/>
</dbReference>
<reference evidence="5" key="1">
    <citation type="journal article" date="2002" name="Science">
        <title>The draft genome of Ciona intestinalis: insights into chordate and vertebrate origins.</title>
        <authorList>
            <person name="Dehal P."/>
            <person name="Satou Y."/>
            <person name="Campbell R.K."/>
            <person name="Chapman J."/>
            <person name="Degnan B."/>
            <person name="De Tomaso A."/>
            <person name="Davidson B."/>
            <person name="Di Gregorio A."/>
            <person name="Gelpke M."/>
            <person name="Goodstein D.M."/>
            <person name="Harafuji N."/>
            <person name="Hastings K.E."/>
            <person name="Ho I."/>
            <person name="Hotta K."/>
            <person name="Huang W."/>
            <person name="Kawashima T."/>
            <person name="Lemaire P."/>
            <person name="Martinez D."/>
            <person name="Meinertzhagen I.A."/>
            <person name="Necula S."/>
            <person name="Nonaka M."/>
            <person name="Putnam N."/>
            <person name="Rash S."/>
            <person name="Saiga H."/>
            <person name="Satake M."/>
            <person name="Terry A."/>
            <person name="Yamada L."/>
            <person name="Wang H.G."/>
            <person name="Awazu S."/>
            <person name="Azumi K."/>
            <person name="Boore J."/>
            <person name="Branno M."/>
            <person name="Chin-Bow S."/>
            <person name="DeSantis R."/>
            <person name="Doyle S."/>
            <person name="Francino P."/>
            <person name="Keys D.N."/>
            <person name="Haga S."/>
            <person name="Hayashi H."/>
            <person name="Hino K."/>
            <person name="Imai K.S."/>
            <person name="Inaba K."/>
            <person name="Kano S."/>
            <person name="Kobayashi K."/>
            <person name="Kobayashi M."/>
            <person name="Lee B.I."/>
            <person name="Makabe K.W."/>
            <person name="Manohar C."/>
            <person name="Matassi G."/>
            <person name="Medina M."/>
            <person name="Mochizuki Y."/>
            <person name="Mount S."/>
            <person name="Morishita T."/>
            <person name="Miura S."/>
            <person name="Nakayama A."/>
            <person name="Nishizaka S."/>
            <person name="Nomoto H."/>
            <person name="Ohta F."/>
            <person name="Oishi K."/>
            <person name="Rigoutsos I."/>
            <person name="Sano M."/>
            <person name="Sasaki A."/>
            <person name="Sasakura Y."/>
            <person name="Shoguchi E."/>
            <person name="Shin-i T."/>
            <person name="Spagnuolo A."/>
            <person name="Stainier D."/>
            <person name="Suzuki M.M."/>
            <person name="Tassy O."/>
            <person name="Takatori N."/>
            <person name="Tokuoka M."/>
            <person name="Yagi K."/>
            <person name="Yoshizaki F."/>
            <person name="Wada S."/>
            <person name="Zhang C."/>
            <person name="Hyatt P.D."/>
            <person name="Larimer F."/>
            <person name="Detter C."/>
            <person name="Doggett N."/>
            <person name="Glavina T."/>
            <person name="Hawkins T."/>
            <person name="Richardson P."/>
            <person name="Lucas S."/>
            <person name="Kohara Y."/>
            <person name="Levine M."/>
            <person name="Satoh N."/>
            <person name="Rokhsar D.S."/>
        </authorList>
    </citation>
    <scope>NUCLEOTIDE SEQUENCE [LARGE SCALE GENOMIC DNA]</scope>
</reference>
<dbReference type="InParanoid" id="F7B8N2"/>